<feature type="compositionally biased region" description="Low complexity" evidence="1">
    <location>
        <begin position="219"/>
        <end position="231"/>
    </location>
</feature>
<gene>
    <name evidence="2" type="ORF">F4827_004836</name>
</gene>
<feature type="region of interest" description="Disordered" evidence="1">
    <location>
        <begin position="211"/>
        <end position="265"/>
    </location>
</feature>
<reference evidence="2 3" key="1">
    <citation type="submission" date="2020-08" db="EMBL/GenBank/DDBJ databases">
        <title>Above-ground endophytic microbial communities from plants in different locations in the United States.</title>
        <authorList>
            <person name="Frank C."/>
        </authorList>
    </citation>
    <scope>NUCLEOTIDE SEQUENCE [LARGE SCALE GENOMIC DNA]</scope>
    <source>
        <strain evidence="2 3">WP4_2_2</strain>
    </source>
</reference>
<name>A0A7W9U0S8_9BURK</name>
<evidence type="ECO:0000256" key="1">
    <source>
        <dbReference type="SAM" id="MobiDB-lite"/>
    </source>
</evidence>
<comment type="caution">
    <text evidence="2">The sequence shown here is derived from an EMBL/GenBank/DDBJ whole genome shotgun (WGS) entry which is preliminary data.</text>
</comment>
<sequence>MRQTVTGLFETYDAAQHAQQALLQRGFPASDIELPVHEAGVLAGIERLVSSFFSTTGDVRANAGAVPEPAPHAPGTAGAAAMPEGNVLIGVRVSDEAHAELARETLRDERALEVAIRGGSWTWASADADPVVREHSALEELGLAGIAEAMRRRSAPGESAGSQAPLAAASPEHAAAEGRPWNEAEATVLASASAPGAGAVMGSPVAARETHARVEVPGAPQATQASSTSAPRIPDEFIEYEEDSHDHRASDAPDRPVTGTPPTLH</sequence>
<feature type="compositionally biased region" description="Low complexity" evidence="1">
    <location>
        <begin position="164"/>
        <end position="173"/>
    </location>
</feature>
<evidence type="ECO:0000313" key="2">
    <source>
        <dbReference type="EMBL" id="MBB6104971.1"/>
    </source>
</evidence>
<proteinExistence type="predicted"/>
<dbReference type="AlphaFoldDB" id="A0A7W9U0S8"/>
<feature type="region of interest" description="Disordered" evidence="1">
    <location>
        <begin position="152"/>
        <end position="179"/>
    </location>
</feature>
<dbReference type="Proteomes" id="UP000571554">
    <property type="component" value="Unassembled WGS sequence"/>
</dbReference>
<protein>
    <submittedName>
        <fullName evidence="2">Uncharacterized protein</fullName>
    </submittedName>
</protein>
<organism evidence="2 3">
    <name type="scientific">Paraburkholderia bannensis</name>
    <dbReference type="NCBI Taxonomy" id="765414"/>
    <lineage>
        <taxon>Bacteria</taxon>
        <taxon>Pseudomonadati</taxon>
        <taxon>Pseudomonadota</taxon>
        <taxon>Betaproteobacteria</taxon>
        <taxon>Burkholderiales</taxon>
        <taxon>Burkholderiaceae</taxon>
        <taxon>Paraburkholderia</taxon>
    </lineage>
</organism>
<evidence type="ECO:0000313" key="3">
    <source>
        <dbReference type="Proteomes" id="UP000571554"/>
    </source>
</evidence>
<dbReference type="EMBL" id="JACHBW010000015">
    <property type="protein sequence ID" value="MBB6104971.1"/>
    <property type="molecule type" value="Genomic_DNA"/>
</dbReference>
<feature type="compositionally biased region" description="Basic and acidic residues" evidence="1">
    <location>
        <begin position="244"/>
        <end position="254"/>
    </location>
</feature>
<accession>A0A7W9U0S8</accession>
<dbReference type="RefSeq" id="WP_183728155.1">
    <property type="nucleotide sequence ID" value="NZ_JACHBW010000015.1"/>
</dbReference>
<keyword evidence="3" id="KW-1185">Reference proteome</keyword>